<keyword evidence="2" id="KW-1185">Reference proteome</keyword>
<evidence type="ECO:0000313" key="1">
    <source>
        <dbReference type="EMBL" id="CAB0031717.1"/>
    </source>
</evidence>
<dbReference type="EMBL" id="CADCXV010000650">
    <property type="protein sequence ID" value="CAB0031717.1"/>
    <property type="molecule type" value="Genomic_DNA"/>
</dbReference>
<protein>
    <submittedName>
        <fullName evidence="1">Uncharacterized protein</fullName>
    </submittedName>
</protein>
<evidence type="ECO:0000313" key="2">
    <source>
        <dbReference type="Proteomes" id="UP000479190"/>
    </source>
</evidence>
<reference evidence="1 2" key="1">
    <citation type="submission" date="2020-02" db="EMBL/GenBank/DDBJ databases">
        <authorList>
            <person name="Ferguson B K."/>
        </authorList>
    </citation>
    <scope>NUCLEOTIDE SEQUENCE [LARGE SCALE GENOMIC DNA]</scope>
</reference>
<gene>
    <name evidence="1" type="ORF">TBRA_LOCUS3683</name>
</gene>
<sequence>MGTRCKSCTFGRFPRGSRPGFTRSEHHVTLDVYQVEILYSWTISSRKSTGFYPFRAPRHASHKPGGNLVLFGRFPRGSRPGFTRSEHHVTLVTNQVEILYFWTISSRKSTGFYPFRAPRHASHKPGGNLVLLDDFLEEVDRSQTRWKSCTFGRFRSRTSRSTQGNFTRSETTPFTLVTNQVEILYSLEPGRPRRVSEYKITT</sequence>
<name>A0A6H5I2Y3_9HYME</name>
<organism evidence="1 2">
    <name type="scientific">Trichogramma brassicae</name>
    <dbReference type="NCBI Taxonomy" id="86971"/>
    <lineage>
        <taxon>Eukaryota</taxon>
        <taxon>Metazoa</taxon>
        <taxon>Ecdysozoa</taxon>
        <taxon>Arthropoda</taxon>
        <taxon>Hexapoda</taxon>
        <taxon>Insecta</taxon>
        <taxon>Pterygota</taxon>
        <taxon>Neoptera</taxon>
        <taxon>Endopterygota</taxon>
        <taxon>Hymenoptera</taxon>
        <taxon>Apocrita</taxon>
        <taxon>Proctotrupomorpha</taxon>
        <taxon>Chalcidoidea</taxon>
        <taxon>Trichogrammatidae</taxon>
        <taxon>Trichogramma</taxon>
    </lineage>
</organism>
<dbReference type="Proteomes" id="UP000479190">
    <property type="component" value="Unassembled WGS sequence"/>
</dbReference>
<accession>A0A6H5I2Y3</accession>
<dbReference type="AlphaFoldDB" id="A0A6H5I2Y3"/>
<proteinExistence type="predicted"/>